<proteinExistence type="predicted"/>
<dbReference type="GO" id="GO:0005524">
    <property type="term" value="F:ATP binding"/>
    <property type="evidence" value="ECO:0007669"/>
    <property type="project" value="UniProtKB-KW"/>
</dbReference>
<name>Q07VR7_RHOP5</name>
<keyword evidence="3" id="KW-0597">Phosphoprotein</keyword>
<reference evidence="10" key="1">
    <citation type="submission" date="2006-09" db="EMBL/GenBank/DDBJ databases">
        <title>Complete sequence of Rhodopseudomonas palustris BisA53.</title>
        <authorList>
            <consortium name="US DOE Joint Genome Institute"/>
            <person name="Copeland A."/>
            <person name="Lucas S."/>
            <person name="Lapidus A."/>
            <person name="Barry K."/>
            <person name="Detter J.C."/>
            <person name="Glavina del Rio T."/>
            <person name="Hammon N."/>
            <person name="Israni S."/>
            <person name="Dalin E."/>
            <person name="Tice H."/>
            <person name="Pitluck S."/>
            <person name="Chain P."/>
            <person name="Malfatti S."/>
            <person name="Shin M."/>
            <person name="Vergez L."/>
            <person name="Schmutz J."/>
            <person name="Larimer F."/>
            <person name="Land M."/>
            <person name="Hauser L."/>
            <person name="Pelletier D.A."/>
            <person name="Kyrpides N."/>
            <person name="Kim E."/>
            <person name="Harwood C.S."/>
            <person name="Oda Y."/>
            <person name="Richardson P."/>
        </authorList>
    </citation>
    <scope>NUCLEOTIDE SEQUENCE [LARGE SCALE GENOMIC DNA]</scope>
    <source>
        <strain evidence="10">BisA53</strain>
    </source>
</reference>
<feature type="domain" description="Signal transduction histidine kinase HWE region" evidence="9">
    <location>
        <begin position="134"/>
        <end position="210"/>
    </location>
</feature>
<dbReference type="Pfam" id="PF07536">
    <property type="entry name" value="HWE_HK"/>
    <property type="match status" value="1"/>
</dbReference>
<evidence type="ECO:0000256" key="3">
    <source>
        <dbReference type="ARBA" id="ARBA00022553"/>
    </source>
</evidence>
<dbReference type="InterPro" id="IPR036890">
    <property type="entry name" value="HATPase_C_sf"/>
</dbReference>
<keyword evidence="8" id="KW-1133">Transmembrane helix</keyword>
<dbReference type="eggNOG" id="COG3920">
    <property type="taxonomic scope" value="Bacteria"/>
</dbReference>
<dbReference type="KEGG" id="rpe:RPE_0006"/>
<dbReference type="SMART" id="SM00911">
    <property type="entry name" value="HWE_HK"/>
    <property type="match status" value="1"/>
</dbReference>
<dbReference type="InterPro" id="IPR038318">
    <property type="entry name" value="KdpD_sf"/>
</dbReference>
<keyword evidence="8" id="KW-0812">Transmembrane</keyword>
<dbReference type="SUPFAM" id="SSF55874">
    <property type="entry name" value="ATPase domain of HSP90 chaperone/DNA topoisomerase II/histidine kinase"/>
    <property type="match status" value="1"/>
</dbReference>
<dbReference type="PANTHER" id="PTHR41523">
    <property type="entry name" value="TWO-COMPONENT SYSTEM SENSOR PROTEIN"/>
    <property type="match status" value="1"/>
</dbReference>
<keyword evidence="8" id="KW-0472">Membrane</keyword>
<evidence type="ECO:0000256" key="8">
    <source>
        <dbReference type="SAM" id="Phobius"/>
    </source>
</evidence>
<organism evidence="10">
    <name type="scientific">Rhodopseudomonas palustris (strain BisA53)</name>
    <dbReference type="NCBI Taxonomy" id="316055"/>
    <lineage>
        <taxon>Bacteria</taxon>
        <taxon>Pseudomonadati</taxon>
        <taxon>Pseudomonadota</taxon>
        <taxon>Alphaproteobacteria</taxon>
        <taxon>Hyphomicrobiales</taxon>
        <taxon>Nitrobacteraceae</taxon>
        <taxon>Rhodopseudomonas</taxon>
    </lineage>
</organism>
<dbReference type="HOGENOM" id="CLU_073829_0_0_5"/>
<evidence type="ECO:0000256" key="6">
    <source>
        <dbReference type="ARBA" id="ARBA00022777"/>
    </source>
</evidence>
<keyword evidence="7" id="KW-0067">ATP-binding</keyword>
<dbReference type="Gene3D" id="3.30.565.10">
    <property type="entry name" value="Histidine kinase-like ATPase, C-terminal domain"/>
    <property type="match status" value="1"/>
</dbReference>
<evidence type="ECO:0000256" key="4">
    <source>
        <dbReference type="ARBA" id="ARBA00022679"/>
    </source>
</evidence>
<dbReference type="AlphaFoldDB" id="Q07VR7"/>
<dbReference type="EMBL" id="CP000463">
    <property type="protein sequence ID" value="ABJ03967.1"/>
    <property type="molecule type" value="Genomic_DNA"/>
</dbReference>
<dbReference type="PANTHER" id="PTHR41523:SF8">
    <property type="entry name" value="ETHYLENE RESPONSE SENSOR PROTEIN"/>
    <property type="match status" value="1"/>
</dbReference>
<evidence type="ECO:0000256" key="1">
    <source>
        <dbReference type="ARBA" id="ARBA00000085"/>
    </source>
</evidence>
<dbReference type="OrthoDB" id="341208at2"/>
<evidence type="ECO:0000256" key="2">
    <source>
        <dbReference type="ARBA" id="ARBA00012438"/>
    </source>
</evidence>
<comment type="catalytic activity">
    <reaction evidence="1">
        <text>ATP + protein L-histidine = ADP + protein N-phospho-L-histidine.</text>
        <dbReference type="EC" id="2.7.13.3"/>
    </reaction>
</comment>
<keyword evidence="5" id="KW-0547">Nucleotide-binding</keyword>
<protein>
    <recommendedName>
        <fullName evidence="2">histidine kinase</fullName>
        <ecNumber evidence="2">2.7.13.3</ecNumber>
    </recommendedName>
</protein>
<evidence type="ECO:0000259" key="9">
    <source>
        <dbReference type="SMART" id="SM00911"/>
    </source>
</evidence>
<keyword evidence="4 10" id="KW-0808">Transferase</keyword>
<evidence type="ECO:0000313" key="10">
    <source>
        <dbReference type="EMBL" id="ABJ03967.1"/>
    </source>
</evidence>
<sequence>MRWRRLLLRQEQIGTGRAIALALICVAVATLARAAMGLAGALLPFPTFFPAELIAALIGGPLAGLLTVALSLLVVWSLFMAPVAATALLGAEPLGDLALFTLSGLVIVWLASLHRQLVFELEENEKARSTLAREIQHRSANLLLVMTSLVRQSVPDPAVATALIDRMRTVAKSDDLLDPSRGPGPARLAQLVEDTVRRPYGTHVSMAGPDVGLDAAQAHGLRLMLHEMATNAAKYGALSDGHGRVSIDWRRDGDTLNIVWRESGGPTVAPPTRNGFGSKLIQTMLQEIKGTLVSDYVASGYAYTITLRVGDSIEHPADSIATE</sequence>
<dbReference type="GO" id="GO:0004673">
    <property type="term" value="F:protein histidine kinase activity"/>
    <property type="evidence" value="ECO:0007669"/>
    <property type="project" value="UniProtKB-EC"/>
</dbReference>
<evidence type="ECO:0000256" key="7">
    <source>
        <dbReference type="ARBA" id="ARBA00022840"/>
    </source>
</evidence>
<dbReference type="STRING" id="316055.RPE_0006"/>
<dbReference type="Gene3D" id="1.20.120.620">
    <property type="entry name" value="Backbone structure of the membrane domain of e. Coli histidine kinase receptor kdpd"/>
    <property type="match status" value="1"/>
</dbReference>
<dbReference type="InterPro" id="IPR011102">
    <property type="entry name" value="Sig_transdc_His_kinase_HWE"/>
</dbReference>
<feature type="transmembrane region" description="Helical" evidence="8">
    <location>
        <begin position="93"/>
        <end position="111"/>
    </location>
</feature>
<keyword evidence="6 10" id="KW-0418">Kinase</keyword>
<dbReference type="EC" id="2.7.13.3" evidence="2"/>
<feature type="transmembrane region" description="Helical" evidence="8">
    <location>
        <begin position="58"/>
        <end position="81"/>
    </location>
</feature>
<gene>
    <name evidence="10" type="ordered locus">RPE_0006</name>
</gene>
<evidence type="ECO:0000256" key="5">
    <source>
        <dbReference type="ARBA" id="ARBA00022741"/>
    </source>
</evidence>
<accession>Q07VR7</accession>